<dbReference type="InterPro" id="IPR056130">
    <property type="entry name" value="DUF7713"/>
</dbReference>
<dbReference type="Pfam" id="PF24734">
    <property type="entry name" value="DUF7685"/>
    <property type="match status" value="1"/>
</dbReference>
<gene>
    <name evidence="4" type="ORF">NC799_17065</name>
</gene>
<dbReference type="Pfam" id="PF24828">
    <property type="entry name" value="DUF7713"/>
    <property type="match status" value="1"/>
</dbReference>
<comment type="caution">
    <text evidence="4">The sequence shown here is derived from an EMBL/GenBank/DDBJ whole genome shotgun (WGS) entry which is preliminary data.</text>
</comment>
<dbReference type="RefSeq" id="WP_272447642.1">
    <property type="nucleotide sequence ID" value="NZ_JAMQKC010000032.1"/>
</dbReference>
<evidence type="ECO:0000259" key="2">
    <source>
        <dbReference type="Pfam" id="PF24735"/>
    </source>
</evidence>
<sequence length="186" mass="21036">MGLCDVCNKNEVKITMAHTDGDERLCLHCYNEQMVDMLGVELESHLESFSVNDDTGVRRNFVVSQKLDPIGIFIEAKETIEYGYRFVVHGEVDCNQSELFQQLIDKVNHGVAKSYLTTSSSPSGFESESIIDDDVVGRLEYDGPDRGPLVIIDGKPYTWEQLGDMVMSFEGFQFKLKMFDPTDDVE</sequence>
<proteinExistence type="predicted"/>
<dbReference type="AlphaFoldDB" id="A0A9X3WGH1"/>
<evidence type="ECO:0000259" key="3">
    <source>
        <dbReference type="Pfam" id="PF24828"/>
    </source>
</evidence>
<accession>A0A9X3WGH1</accession>
<dbReference type="EMBL" id="JAMQKC010000032">
    <property type="protein sequence ID" value="MDC3418573.1"/>
    <property type="molecule type" value="Genomic_DNA"/>
</dbReference>
<protein>
    <submittedName>
        <fullName evidence="4">Uncharacterized protein</fullName>
    </submittedName>
</protein>
<feature type="domain" description="DUF7713" evidence="3">
    <location>
        <begin position="125"/>
        <end position="183"/>
    </location>
</feature>
<feature type="domain" description="DUF7685" evidence="1">
    <location>
        <begin position="4"/>
        <end position="41"/>
    </location>
</feature>
<reference evidence="4" key="1">
    <citation type="submission" date="2022-06" db="EMBL/GenBank/DDBJ databases">
        <title>Aquibacillus sp. a new bacterium isolated from soil saline samples.</title>
        <authorList>
            <person name="Galisteo C."/>
            <person name="De La Haba R."/>
            <person name="Sanchez-Porro C."/>
            <person name="Ventosa A."/>
        </authorList>
    </citation>
    <scope>NUCLEOTIDE SEQUENCE</scope>
    <source>
        <strain evidence="4">3ASR75-54</strain>
    </source>
</reference>
<dbReference type="InterPro" id="IPR056103">
    <property type="entry name" value="DUF7686"/>
</dbReference>
<dbReference type="InterPro" id="IPR056102">
    <property type="entry name" value="DUF7685"/>
</dbReference>
<feature type="domain" description="DUF7686" evidence="2">
    <location>
        <begin position="47"/>
        <end position="112"/>
    </location>
</feature>
<name>A0A9X3WGH1_9BACI</name>
<evidence type="ECO:0000313" key="4">
    <source>
        <dbReference type="EMBL" id="MDC3418573.1"/>
    </source>
</evidence>
<dbReference type="Proteomes" id="UP001145069">
    <property type="component" value="Unassembled WGS sequence"/>
</dbReference>
<evidence type="ECO:0000313" key="5">
    <source>
        <dbReference type="Proteomes" id="UP001145069"/>
    </source>
</evidence>
<keyword evidence="5" id="KW-1185">Reference proteome</keyword>
<dbReference type="Pfam" id="PF24735">
    <property type="entry name" value="DUF7686"/>
    <property type="match status" value="1"/>
</dbReference>
<organism evidence="4 5">
    <name type="scientific">Aquibacillus salsiterrae</name>
    <dbReference type="NCBI Taxonomy" id="2950439"/>
    <lineage>
        <taxon>Bacteria</taxon>
        <taxon>Bacillati</taxon>
        <taxon>Bacillota</taxon>
        <taxon>Bacilli</taxon>
        <taxon>Bacillales</taxon>
        <taxon>Bacillaceae</taxon>
        <taxon>Aquibacillus</taxon>
    </lineage>
</organism>
<evidence type="ECO:0000259" key="1">
    <source>
        <dbReference type="Pfam" id="PF24734"/>
    </source>
</evidence>